<evidence type="ECO:0000313" key="3">
    <source>
        <dbReference type="EMBL" id="KAH6821549.1"/>
    </source>
</evidence>
<keyword evidence="4" id="KW-1185">Reference proteome</keyword>
<evidence type="ECO:0000256" key="2">
    <source>
        <dbReference type="SAM" id="Phobius"/>
    </source>
</evidence>
<proteinExistence type="predicted"/>
<sequence length="298" mass="34782">MMNTECSKRKRWKSGNVSVHIDEKEARRILSIGILERLQNEQSRGKMQTKKRSIRATSARNDDVHEESNLEHNYLKLKSRAIPGKLVKTISTMGDGHKRAVQEIEFGHILNLNVHLVHAHMAYWVLDNFDAQSCEIKLSSGRSIAVDADDVHYVFGFPKGGETIHTRRRSDVFDEEDKWYKQFDCTKGRVLLSRVREKMMEDVDRGDVFKKNFLVLLTSTLIENGVNGYVSPHLMYYMDKLDSIPNLDWCEYVVRSLIEHNIIWARNKTNYFGGPILFLTVWFFTLTFRLIYIFCNNL</sequence>
<evidence type="ECO:0008006" key="5">
    <source>
        <dbReference type="Google" id="ProtNLM"/>
    </source>
</evidence>
<keyword evidence="2" id="KW-0812">Transmembrane</keyword>
<comment type="caution">
    <text evidence="3">The sequence shown here is derived from an EMBL/GenBank/DDBJ whole genome shotgun (WGS) entry which is preliminary data.</text>
</comment>
<evidence type="ECO:0000313" key="4">
    <source>
        <dbReference type="Proteomes" id="UP001190926"/>
    </source>
</evidence>
<accession>A0AAD4IU49</accession>
<keyword evidence="2" id="KW-0472">Membrane</keyword>
<dbReference type="Proteomes" id="UP001190926">
    <property type="component" value="Unassembled WGS sequence"/>
</dbReference>
<name>A0AAD4IU49_PERFH</name>
<evidence type="ECO:0000256" key="1">
    <source>
        <dbReference type="SAM" id="MobiDB-lite"/>
    </source>
</evidence>
<protein>
    <recommendedName>
        <fullName evidence="5">Aminotransferase-like plant mobile domain-containing protein</fullName>
    </recommendedName>
</protein>
<dbReference type="EMBL" id="SDAM02001963">
    <property type="protein sequence ID" value="KAH6821549.1"/>
    <property type="molecule type" value="Genomic_DNA"/>
</dbReference>
<organism evidence="3 4">
    <name type="scientific">Perilla frutescens var. hirtella</name>
    <name type="common">Perilla citriodora</name>
    <name type="synonym">Perilla setoyensis</name>
    <dbReference type="NCBI Taxonomy" id="608512"/>
    <lineage>
        <taxon>Eukaryota</taxon>
        <taxon>Viridiplantae</taxon>
        <taxon>Streptophyta</taxon>
        <taxon>Embryophyta</taxon>
        <taxon>Tracheophyta</taxon>
        <taxon>Spermatophyta</taxon>
        <taxon>Magnoliopsida</taxon>
        <taxon>eudicotyledons</taxon>
        <taxon>Gunneridae</taxon>
        <taxon>Pentapetalae</taxon>
        <taxon>asterids</taxon>
        <taxon>lamiids</taxon>
        <taxon>Lamiales</taxon>
        <taxon>Lamiaceae</taxon>
        <taxon>Nepetoideae</taxon>
        <taxon>Elsholtzieae</taxon>
        <taxon>Perilla</taxon>
    </lineage>
</organism>
<dbReference type="AlphaFoldDB" id="A0AAD4IU49"/>
<keyword evidence="2" id="KW-1133">Transmembrane helix</keyword>
<reference evidence="3 4" key="1">
    <citation type="journal article" date="2021" name="Nat. Commun.">
        <title>Incipient diploidization of the medicinal plant Perilla within 10,000 years.</title>
        <authorList>
            <person name="Zhang Y."/>
            <person name="Shen Q."/>
            <person name="Leng L."/>
            <person name="Zhang D."/>
            <person name="Chen S."/>
            <person name="Shi Y."/>
            <person name="Ning Z."/>
            <person name="Chen S."/>
        </authorList>
    </citation>
    <scope>NUCLEOTIDE SEQUENCE [LARGE SCALE GENOMIC DNA]</scope>
    <source>
        <strain evidence="4">cv. PC099</strain>
    </source>
</reference>
<feature type="transmembrane region" description="Helical" evidence="2">
    <location>
        <begin position="276"/>
        <end position="294"/>
    </location>
</feature>
<dbReference type="PANTHER" id="PTHR34835">
    <property type="entry name" value="OS07G0283600 PROTEIN-RELATED"/>
    <property type="match status" value="1"/>
</dbReference>
<gene>
    <name evidence="3" type="ORF">C2S53_011728</name>
</gene>
<feature type="region of interest" description="Disordered" evidence="1">
    <location>
        <begin position="41"/>
        <end position="67"/>
    </location>
</feature>